<dbReference type="HOGENOM" id="CLU_096783_0_0_14"/>
<dbReference type="Proteomes" id="UP000009135">
    <property type="component" value="Chromosome"/>
</dbReference>
<evidence type="ECO:0000313" key="2">
    <source>
        <dbReference type="Proteomes" id="UP000009135"/>
    </source>
</evidence>
<reference evidence="1 2" key="1">
    <citation type="journal article" date="2012" name="J. Bacteriol.">
        <title>Complete genome sequence of Mycoplasma haemocanis strain Illinois.</title>
        <authorList>
            <person name="do Nascimento N.C."/>
            <person name="Guimaraes A.M."/>
            <person name="Santos A.P."/>
            <person name="Sanmiguel P.J."/>
            <person name="Messick J.B."/>
        </authorList>
    </citation>
    <scope>NUCLEOTIDE SEQUENCE [LARGE SCALE GENOMIC DNA]</scope>
    <source>
        <strain evidence="1 2">Illinois</strain>
    </source>
</reference>
<protein>
    <submittedName>
        <fullName evidence="1">Uncharacterized protein</fullName>
    </submittedName>
</protein>
<evidence type="ECO:0000313" key="1">
    <source>
        <dbReference type="EMBL" id="AEW45255.1"/>
    </source>
</evidence>
<sequence>MSKFTPVAITLAGIGGISGSYYLTPKQNSRIINSKVKVSFRNKYKFALLPEGGDIWERKLELIKKGKPTHLKLKEIAKNQENQDQLRKLHKQACEEIYDYSIIASPYVSDFKNYCSQNNKEGIGGAWITEDISNPKKKKPPNEWDDKLTKLKNADKKGLQGDMLQLNIRLNSDRKKTQWTEEDRKQIKEWCDAFGDEIFFGQNRISAQNAKQYCTK</sequence>
<dbReference type="STRING" id="1111676.MHC_01945"/>
<dbReference type="AlphaFoldDB" id="H6N6I3"/>
<dbReference type="OrthoDB" id="9821787at2"/>
<organism evidence="1 2">
    <name type="scientific">Mycoplasma haemocanis (strain Illinois)</name>
    <dbReference type="NCBI Taxonomy" id="1111676"/>
    <lineage>
        <taxon>Bacteria</taxon>
        <taxon>Bacillati</taxon>
        <taxon>Mycoplasmatota</taxon>
        <taxon>Mollicutes</taxon>
        <taxon>Mycoplasmataceae</taxon>
        <taxon>Mycoplasma</taxon>
    </lineage>
</organism>
<dbReference type="EMBL" id="CP003199">
    <property type="protein sequence ID" value="AEW45255.1"/>
    <property type="molecule type" value="Genomic_DNA"/>
</dbReference>
<keyword evidence="2" id="KW-1185">Reference proteome</keyword>
<accession>H6N6I3</accession>
<gene>
    <name evidence="1" type="ordered locus">MHC_01945</name>
</gene>
<dbReference type="KEGG" id="mhe:MHC_01945"/>
<proteinExistence type="predicted"/>
<name>H6N6I3_MYCHN</name>